<proteinExistence type="inferred from homology"/>
<dbReference type="InterPro" id="IPR005137">
    <property type="entry name" value="BtpA"/>
</dbReference>
<dbReference type="NCBIfam" id="TIGR00259">
    <property type="entry name" value="thylakoid_BtpA"/>
    <property type="match status" value="1"/>
</dbReference>
<dbReference type="PIRSF" id="PIRSF005956">
    <property type="entry name" value="BtpA"/>
    <property type="match status" value="1"/>
</dbReference>
<dbReference type="Proteomes" id="UP000309215">
    <property type="component" value="Unassembled WGS sequence"/>
</dbReference>
<reference evidence="2 3" key="1">
    <citation type="submission" date="2019-04" db="EMBL/GenBank/DDBJ databases">
        <authorList>
            <person name="Li Y."/>
            <person name="Wang J."/>
        </authorList>
    </citation>
    <scope>NUCLEOTIDE SEQUENCE [LARGE SCALE GENOMIC DNA]</scope>
    <source>
        <strain evidence="2 3">DSM 14668</strain>
    </source>
</reference>
<dbReference type="RefSeq" id="WP_136932865.1">
    <property type="nucleotide sequence ID" value="NZ_SSMQ01000041.1"/>
</dbReference>
<dbReference type="InterPro" id="IPR011060">
    <property type="entry name" value="RibuloseP-bd_barrel"/>
</dbReference>
<gene>
    <name evidence="2" type="ORF">E8A74_31735</name>
</gene>
<evidence type="ECO:0000256" key="1">
    <source>
        <dbReference type="ARBA" id="ARBA00006007"/>
    </source>
</evidence>
<sequence>MTSVFLPSLLGVIHLPPLPGSPRSTGDLGPAAERAFREAELLVAAGYDGIVIENFGDAPFFPGPVPPITIACMTTCARAAREGSKGLFLGVNILRNDADAALAVAVATHADMIRVNVHTGARVTDQGLVQGAAHQTLRTRRALAADRVRIFCDVDVKHSAPLAPRPIEEEAHDLAERGLADALLVTGSGTGRAASEADLHAVVRAVSVPVYVASGVTIDNLAAVRKAHGIIVGSALRAGGRAGAPIDHDLAARFAEAFRASRR</sequence>
<dbReference type="OrthoDB" id="9791357at2"/>
<dbReference type="EMBL" id="SSMQ01000041">
    <property type="protein sequence ID" value="TKD01173.1"/>
    <property type="molecule type" value="Genomic_DNA"/>
</dbReference>
<dbReference type="AlphaFoldDB" id="A0A4U1J274"/>
<organism evidence="2 3">
    <name type="scientific">Polyangium fumosum</name>
    <dbReference type="NCBI Taxonomy" id="889272"/>
    <lineage>
        <taxon>Bacteria</taxon>
        <taxon>Pseudomonadati</taxon>
        <taxon>Myxococcota</taxon>
        <taxon>Polyangia</taxon>
        <taxon>Polyangiales</taxon>
        <taxon>Polyangiaceae</taxon>
        <taxon>Polyangium</taxon>
    </lineage>
</organism>
<dbReference type="Pfam" id="PF03437">
    <property type="entry name" value="BtpA"/>
    <property type="match status" value="1"/>
</dbReference>
<comment type="caution">
    <text evidence="2">The sequence shown here is derived from an EMBL/GenBank/DDBJ whole genome shotgun (WGS) entry which is preliminary data.</text>
</comment>
<protein>
    <submittedName>
        <fullName evidence="2">BtpA/SgcQ family protein</fullName>
    </submittedName>
</protein>
<keyword evidence="3" id="KW-1185">Reference proteome</keyword>
<dbReference type="PANTHER" id="PTHR21381:SF3">
    <property type="entry name" value="SGC REGION PROTEIN SGCQ-RELATED"/>
    <property type="match status" value="1"/>
</dbReference>
<name>A0A4U1J274_9BACT</name>
<evidence type="ECO:0000313" key="3">
    <source>
        <dbReference type="Proteomes" id="UP000309215"/>
    </source>
</evidence>
<evidence type="ECO:0000313" key="2">
    <source>
        <dbReference type="EMBL" id="TKD01173.1"/>
    </source>
</evidence>
<dbReference type="SUPFAM" id="SSF51366">
    <property type="entry name" value="Ribulose-phoshate binding barrel"/>
    <property type="match status" value="1"/>
</dbReference>
<dbReference type="PANTHER" id="PTHR21381">
    <property type="entry name" value="ZGC:162297"/>
    <property type="match status" value="1"/>
</dbReference>
<comment type="similarity">
    <text evidence="1">Belongs to the BtpA family.</text>
</comment>
<accession>A0A4U1J274</accession>